<proteinExistence type="predicted"/>
<sequence length="127" mass="14537">MRDYDDLREMLCKELDDLYDETAKKGGVNAADLDAIRDITSAIKNTYKIEMFEGGDYSRDGDWGASIRGTYGRGNSYARRGTHYVRGHYSRGNSQERMRMQLEDMMREADTDAARDAIRRCMDALGD</sequence>
<protein>
    <submittedName>
        <fullName evidence="1">Uncharacterized protein</fullName>
    </submittedName>
</protein>
<name>A0A8S5UZ40_9CAUD</name>
<evidence type="ECO:0000313" key="1">
    <source>
        <dbReference type="EMBL" id="DAF99715.1"/>
    </source>
</evidence>
<organism evidence="1">
    <name type="scientific">Siphoviridae sp. ctu1o13</name>
    <dbReference type="NCBI Taxonomy" id="2825711"/>
    <lineage>
        <taxon>Viruses</taxon>
        <taxon>Duplodnaviria</taxon>
        <taxon>Heunggongvirae</taxon>
        <taxon>Uroviricota</taxon>
        <taxon>Caudoviricetes</taxon>
    </lineage>
</organism>
<reference evidence="1" key="1">
    <citation type="journal article" date="2021" name="Proc. Natl. Acad. Sci. U.S.A.">
        <title>A Catalog of Tens of Thousands of Viruses from Human Metagenomes Reveals Hidden Associations with Chronic Diseases.</title>
        <authorList>
            <person name="Tisza M.J."/>
            <person name="Buck C.B."/>
        </authorList>
    </citation>
    <scope>NUCLEOTIDE SEQUENCE</scope>
    <source>
        <strain evidence="1">Ctu1o13</strain>
    </source>
</reference>
<dbReference type="EMBL" id="BK016170">
    <property type="protein sequence ID" value="DAF99715.1"/>
    <property type="molecule type" value="Genomic_DNA"/>
</dbReference>
<accession>A0A8S5UZ40</accession>